<dbReference type="EMBL" id="VGLS01000055">
    <property type="protein sequence ID" value="MBM3222786.1"/>
    <property type="molecule type" value="Genomic_DNA"/>
</dbReference>
<dbReference type="Gene3D" id="3.90.1170.50">
    <property type="entry name" value="Aldehyde oxidase/xanthine dehydrogenase, a/b hammerhead"/>
    <property type="match status" value="1"/>
</dbReference>
<name>A0A937VXD1_UNCTE</name>
<proteinExistence type="predicted"/>
<evidence type="ECO:0000313" key="2">
    <source>
        <dbReference type="EMBL" id="MBM3222786.1"/>
    </source>
</evidence>
<organism evidence="2 3">
    <name type="scientific">Tectimicrobiota bacterium</name>
    <dbReference type="NCBI Taxonomy" id="2528274"/>
    <lineage>
        <taxon>Bacteria</taxon>
        <taxon>Pseudomonadati</taxon>
        <taxon>Nitrospinota/Tectimicrobiota group</taxon>
        <taxon>Candidatus Tectimicrobiota</taxon>
    </lineage>
</organism>
<dbReference type="PANTHER" id="PTHR11908:SF157">
    <property type="entry name" value="XANTHINE DEHYDROGENASE SUBUNIT D-RELATED"/>
    <property type="match status" value="1"/>
</dbReference>
<dbReference type="InterPro" id="IPR016208">
    <property type="entry name" value="Ald_Oxase/xanthine_DH-like"/>
</dbReference>
<dbReference type="Gene3D" id="3.30.365.10">
    <property type="entry name" value="Aldehyde oxidase/xanthine dehydrogenase, molybdopterin binding domain"/>
    <property type="match status" value="2"/>
</dbReference>
<dbReference type="GO" id="GO:0016491">
    <property type="term" value="F:oxidoreductase activity"/>
    <property type="evidence" value="ECO:0007669"/>
    <property type="project" value="InterPro"/>
</dbReference>
<dbReference type="GO" id="GO:0005506">
    <property type="term" value="F:iron ion binding"/>
    <property type="evidence" value="ECO:0007669"/>
    <property type="project" value="InterPro"/>
</dbReference>
<evidence type="ECO:0000259" key="1">
    <source>
        <dbReference type="SMART" id="SM01008"/>
    </source>
</evidence>
<dbReference type="Proteomes" id="UP000712673">
    <property type="component" value="Unassembled WGS sequence"/>
</dbReference>
<accession>A0A937VXD1</accession>
<dbReference type="SMART" id="SM01008">
    <property type="entry name" value="Ald_Xan_dh_C"/>
    <property type="match status" value="1"/>
</dbReference>
<gene>
    <name evidence="2" type="ORF">FJZ47_03140</name>
</gene>
<evidence type="ECO:0000313" key="3">
    <source>
        <dbReference type="Proteomes" id="UP000712673"/>
    </source>
</evidence>
<dbReference type="InterPro" id="IPR036856">
    <property type="entry name" value="Ald_Oxase/Xan_DH_a/b_sf"/>
</dbReference>
<reference evidence="2" key="1">
    <citation type="submission" date="2019-03" db="EMBL/GenBank/DDBJ databases">
        <title>Lake Tanganyika Metagenome-Assembled Genomes (MAGs).</title>
        <authorList>
            <person name="Tran P."/>
        </authorList>
    </citation>
    <scope>NUCLEOTIDE SEQUENCE</scope>
    <source>
        <strain evidence="2">K_DeepCast_65m_m2_066</strain>
    </source>
</reference>
<comment type="caution">
    <text evidence="2">The sequence shown here is derived from an EMBL/GenBank/DDBJ whole genome shotgun (WGS) entry which is preliminary data.</text>
</comment>
<dbReference type="AlphaFoldDB" id="A0A937VXD1"/>
<dbReference type="InterPro" id="IPR000674">
    <property type="entry name" value="Ald_Oxase/Xan_DH_a/b"/>
</dbReference>
<sequence>MAAYQVIGQPVGRVDGLAKTTGQARYAVDLLLPGALWGKSLHSPYSHALIVRIDTTAACHVPGVHAVITGADVRGGLWGRAVKDVPVLAYDRVRFAGEHVAAVAAAEEDIAQRALDLIEVEYEVLPAVLDAHAALQPEAPILRPDYKIQCVRKRLLHGNTLSRVEQVHLHQMHSTPLPGLYGGGSLRRQTGCEISGPLACRLSRGSVDGLAGLALLLQNLAPAREEHLTHPA</sequence>
<feature type="domain" description="Aldehyde oxidase/xanthine dehydrogenase a/b hammerhead" evidence="1">
    <location>
        <begin position="21"/>
        <end position="126"/>
    </location>
</feature>
<dbReference type="Pfam" id="PF01315">
    <property type="entry name" value="Ald_Xan_dh_C"/>
    <property type="match status" value="1"/>
</dbReference>
<dbReference type="PANTHER" id="PTHR11908">
    <property type="entry name" value="XANTHINE DEHYDROGENASE"/>
    <property type="match status" value="1"/>
</dbReference>
<dbReference type="SUPFAM" id="SSF54665">
    <property type="entry name" value="CO dehydrogenase molybdoprotein N-domain-like"/>
    <property type="match status" value="1"/>
</dbReference>
<protein>
    <recommendedName>
        <fullName evidence="1">Aldehyde oxidase/xanthine dehydrogenase a/b hammerhead domain-containing protein</fullName>
    </recommendedName>
</protein>